<comment type="similarity">
    <text evidence="7">Belongs to the aspartate/glutamate racemases family.</text>
</comment>
<protein>
    <recommendedName>
        <fullName evidence="2 7">Glutamate racemase</fullName>
        <ecNumber evidence="2 7">5.1.1.3</ecNumber>
    </recommendedName>
</protein>
<keyword evidence="9" id="KW-1185">Reference proteome</keyword>
<dbReference type="EMBL" id="VCIW01000005">
    <property type="protein sequence ID" value="TLS52233.1"/>
    <property type="molecule type" value="Genomic_DNA"/>
</dbReference>
<comment type="catalytic activity">
    <reaction evidence="1 7">
        <text>L-glutamate = D-glutamate</text>
        <dbReference type="Rhea" id="RHEA:12813"/>
        <dbReference type="ChEBI" id="CHEBI:29985"/>
        <dbReference type="ChEBI" id="CHEBI:29986"/>
        <dbReference type="EC" id="5.1.1.3"/>
    </reaction>
</comment>
<feature type="binding site" evidence="7">
    <location>
        <begin position="39"/>
        <end position="40"/>
    </location>
    <ligand>
        <name>substrate</name>
    </ligand>
</feature>
<dbReference type="OrthoDB" id="9801055at2"/>
<feature type="active site" description="Proton donor/acceptor" evidence="7">
    <location>
        <position position="72"/>
    </location>
</feature>
<dbReference type="PANTHER" id="PTHR21198:SF3">
    <property type="entry name" value="GLUTAMATE RACEMASE"/>
    <property type="match status" value="1"/>
</dbReference>
<dbReference type="InterPro" id="IPR004391">
    <property type="entry name" value="Glu_race"/>
</dbReference>
<comment type="function">
    <text evidence="7">Provides the (R)-glutamate required for cell wall biosynthesis.</text>
</comment>
<dbReference type="PROSITE" id="PS00923">
    <property type="entry name" value="ASP_GLU_RACEMASE_1"/>
    <property type="match status" value="1"/>
</dbReference>
<dbReference type="HAMAP" id="MF_00258">
    <property type="entry name" value="Glu_racemase"/>
    <property type="match status" value="1"/>
</dbReference>
<evidence type="ECO:0000256" key="7">
    <source>
        <dbReference type="HAMAP-Rule" id="MF_00258"/>
    </source>
</evidence>
<dbReference type="EC" id="5.1.1.3" evidence="2 7"/>
<proteinExistence type="inferred from homology"/>
<dbReference type="Pfam" id="PF01177">
    <property type="entry name" value="Asp_Glu_race"/>
    <property type="match status" value="1"/>
</dbReference>
<dbReference type="SUPFAM" id="SSF53681">
    <property type="entry name" value="Aspartate/glutamate racemase"/>
    <property type="match status" value="2"/>
</dbReference>
<name>A0A5R9GHH6_9BACL</name>
<feature type="binding site" evidence="7">
    <location>
        <begin position="185"/>
        <end position="186"/>
    </location>
    <ligand>
        <name>substrate</name>
    </ligand>
</feature>
<dbReference type="GO" id="GO:0008360">
    <property type="term" value="P:regulation of cell shape"/>
    <property type="evidence" value="ECO:0007669"/>
    <property type="project" value="UniProtKB-KW"/>
</dbReference>
<evidence type="ECO:0000313" key="9">
    <source>
        <dbReference type="Proteomes" id="UP000309676"/>
    </source>
</evidence>
<dbReference type="GO" id="GO:0009252">
    <property type="term" value="P:peptidoglycan biosynthetic process"/>
    <property type="evidence" value="ECO:0007669"/>
    <property type="project" value="UniProtKB-UniRule"/>
</dbReference>
<feature type="binding site" evidence="7">
    <location>
        <begin position="7"/>
        <end position="8"/>
    </location>
    <ligand>
        <name>substrate</name>
    </ligand>
</feature>
<dbReference type="AlphaFoldDB" id="A0A5R9GHH6"/>
<gene>
    <name evidence="7 8" type="primary">murI</name>
    <name evidence="8" type="ORF">FE782_09660</name>
</gene>
<organism evidence="8 9">
    <name type="scientific">Paenibacillus antri</name>
    <dbReference type="NCBI Taxonomy" id="2582848"/>
    <lineage>
        <taxon>Bacteria</taxon>
        <taxon>Bacillati</taxon>
        <taxon>Bacillota</taxon>
        <taxon>Bacilli</taxon>
        <taxon>Bacillales</taxon>
        <taxon>Paenibacillaceae</taxon>
        <taxon>Paenibacillus</taxon>
    </lineage>
</organism>
<dbReference type="Proteomes" id="UP000309676">
    <property type="component" value="Unassembled WGS sequence"/>
</dbReference>
<keyword evidence="5 7" id="KW-0413">Isomerase</keyword>
<dbReference type="UniPathway" id="UPA00219"/>
<evidence type="ECO:0000256" key="2">
    <source>
        <dbReference type="ARBA" id="ARBA00013090"/>
    </source>
</evidence>
<evidence type="ECO:0000256" key="6">
    <source>
        <dbReference type="ARBA" id="ARBA00023316"/>
    </source>
</evidence>
<keyword evidence="4 7" id="KW-0573">Peptidoglycan synthesis</keyword>
<reference evidence="8 9" key="1">
    <citation type="submission" date="2019-05" db="EMBL/GenBank/DDBJ databases">
        <authorList>
            <person name="Narsing Rao M.P."/>
            <person name="Li W.J."/>
        </authorList>
    </citation>
    <scope>NUCLEOTIDE SEQUENCE [LARGE SCALE GENOMIC DNA]</scope>
    <source>
        <strain evidence="8 9">SYSU_K30003</strain>
    </source>
</reference>
<dbReference type="PANTHER" id="PTHR21198">
    <property type="entry name" value="GLUTAMATE RACEMASE"/>
    <property type="match status" value="1"/>
</dbReference>
<feature type="binding site" evidence="7">
    <location>
        <begin position="73"/>
        <end position="74"/>
    </location>
    <ligand>
        <name>substrate</name>
    </ligand>
</feature>
<evidence type="ECO:0000256" key="3">
    <source>
        <dbReference type="ARBA" id="ARBA00022960"/>
    </source>
</evidence>
<sequence>MSIAVFDSGMGGLSVLHEARERLPGENFLYYADTLHVPYGTKPKEVVKDCVMTSIRHIMEQPERVNAIVIACNTATSIAIQDIRAAYSIPVIGMEPAVKPAVELNRNTGRRVLVTATPLTLRESKYHELVHRVDDQAIVDSLPLPGLVELCEELRFEGEDVDAYFREAFRGFRLEEYGTIVLGCTHFPFYRKALGALLPDHIRLIDGSRGTVKRLQEVLGMAGASGTERGAVRFVSSDGSEAYVRKLETALERYARMANDEEGRA</sequence>
<dbReference type="InterPro" id="IPR015942">
    <property type="entry name" value="Asp/Glu/hydantoin_racemase"/>
</dbReference>
<feature type="active site" description="Proton donor/acceptor" evidence="7">
    <location>
        <position position="184"/>
    </location>
</feature>
<dbReference type="InterPro" id="IPR018187">
    <property type="entry name" value="Asp/Glu_racemase_AS_1"/>
</dbReference>
<keyword evidence="3 7" id="KW-0133">Cell shape</keyword>
<dbReference type="Gene3D" id="3.40.50.1860">
    <property type="match status" value="2"/>
</dbReference>
<dbReference type="NCBIfam" id="TIGR00067">
    <property type="entry name" value="glut_race"/>
    <property type="match status" value="1"/>
</dbReference>
<comment type="caution">
    <text evidence="8">The sequence shown here is derived from an EMBL/GenBank/DDBJ whole genome shotgun (WGS) entry which is preliminary data.</text>
</comment>
<evidence type="ECO:0000313" key="8">
    <source>
        <dbReference type="EMBL" id="TLS52233.1"/>
    </source>
</evidence>
<dbReference type="RefSeq" id="WP_138193890.1">
    <property type="nucleotide sequence ID" value="NZ_VCIW01000005.1"/>
</dbReference>
<evidence type="ECO:0000256" key="5">
    <source>
        <dbReference type="ARBA" id="ARBA00023235"/>
    </source>
</evidence>
<keyword evidence="6 7" id="KW-0961">Cell wall biogenesis/degradation</keyword>
<comment type="pathway">
    <text evidence="7">Cell wall biogenesis; peptidoglycan biosynthesis.</text>
</comment>
<accession>A0A5R9GHH6</accession>
<dbReference type="GO" id="GO:0008881">
    <property type="term" value="F:glutamate racemase activity"/>
    <property type="evidence" value="ECO:0007669"/>
    <property type="project" value="UniProtKB-UniRule"/>
</dbReference>
<evidence type="ECO:0000256" key="4">
    <source>
        <dbReference type="ARBA" id="ARBA00022984"/>
    </source>
</evidence>
<dbReference type="GO" id="GO:0071555">
    <property type="term" value="P:cell wall organization"/>
    <property type="evidence" value="ECO:0007669"/>
    <property type="project" value="UniProtKB-KW"/>
</dbReference>
<dbReference type="InterPro" id="IPR001920">
    <property type="entry name" value="Asp/Glu_race"/>
</dbReference>
<evidence type="ECO:0000256" key="1">
    <source>
        <dbReference type="ARBA" id="ARBA00001602"/>
    </source>
</evidence>